<comment type="caution">
    <text evidence="1">The sequence shown here is derived from an EMBL/GenBank/DDBJ whole genome shotgun (WGS) entry which is preliminary data.</text>
</comment>
<dbReference type="AlphaFoldDB" id="A0A8X6S1U4"/>
<reference evidence="1" key="1">
    <citation type="submission" date="2020-08" db="EMBL/GenBank/DDBJ databases">
        <title>Multicomponent nature underlies the extraordinary mechanical properties of spider dragline silk.</title>
        <authorList>
            <person name="Kono N."/>
            <person name="Nakamura H."/>
            <person name="Mori M."/>
            <person name="Yoshida Y."/>
            <person name="Ohtoshi R."/>
            <person name="Malay A.D."/>
            <person name="Moran D.A.P."/>
            <person name="Tomita M."/>
            <person name="Numata K."/>
            <person name="Arakawa K."/>
        </authorList>
    </citation>
    <scope>NUCLEOTIDE SEQUENCE</scope>
</reference>
<keyword evidence="2" id="KW-1185">Reference proteome</keyword>
<proteinExistence type="predicted"/>
<evidence type="ECO:0000313" key="2">
    <source>
        <dbReference type="Proteomes" id="UP000887159"/>
    </source>
</evidence>
<name>A0A8X6S1U4_TRICX</name>
<organism evidence="1 2">
    <name type="scientific">Trichonephila clavipes</name>
    <name type="common">Golden silk orbweaver</name>
    <name type="synonym">Nephila clavipes</name>
    <dbReference type="NCBI Taxonomy" id="2585209"/>
    <lineage>
        <taxon>Eukaryota</taxon>
        <taxon>Metazoa</taxon>
        <taxon>Ecdysozoa</taxon>
        <taxon>Arthropoda</taxon>
        <taxon>Chelicerata</taxon>
        <taxon>Arachnida</taxon>
        <taxon>Araneae</taxon>
        <taxon>Araneomorphae</taxon>
        <taxon>Entelegynae</taxon>
        <taxon>Araneoidea</taxon>
        <taxon>Nephilidae</taxon>
        <taxon>Trichonephila</taxon>
    </lineage>
</organism>
<gene>
    <name evidence="1" type="ORF">TNCV_2207401</name>
</gene>
<dbReference type="Proteomes" id="UP000887159">
    <property type="component" value="Unassembled WGS sequence"/>
</dbReference>
<sequence>MRHLDAVNVTWNHLKKRRLTIRASRFVVDHTIEDIPICDAASRITAAKFSEQRVHASANVVEQFVQILVIL</sequence>
<evidence type="ECO:0000313" key="1">
    <source>
        <dbReference type="EMBL" id="GFY05294.1"/>
    </source>
</evidence>
<accession>A0A8X6S1U4</accession>
<dbReference type="EMBL" id="BMAU01021250">
    <property type="protein sequence ID" value="GFY05294.1"/>
    <property type="molecule type" value="Genomic_DNA"/>
</dbReference>
<protein>
    <submittedName>
        <fullName evidence="1">Uncharacterized protein</fullName>
    </submittedName>
</protein>